<keyword evidence="5" id="KW-0464">Manganese</keyword>
<evidence type="ECO:0000256" key="3">
    <source>
        <dbReference type="ARBA" id="ARBA00022723"/>
    </source>
</evidence>
<keyword evidence="8" id="KW-0129">CBS domain</keyword>
<proteinExistence type="predicted"/>
<dbReference type="EMBL" id="JACHGW010000003">
    <property type="protein sequence ID" value="MBB6051980.1"/>
    <property type="molecule type" value="Genomic_DNA"/>
</dbReference>
<dbReference type="InterPro" id="IPR038763">
    <property type="entry name" value="DHH_sf"/>
</dbReference>
<dbReference type="AlphaFoldDB" id="A0A7W9SSE4"/>
<dbReference type="GO" id="GO:0046872">
    <property type="term" value="F:metal ion binding"/>
    <property type="evidence" value="ECO:0007669"/>
    <property type="project" value="UniProtKB-KW"/>
</dbReference>
<dbReference type="EC" id="3.6.1.1" evidence="2"/>
<gene>
    <name evidence="10" type="ORF">HNQ39_003790</name>
</gene>
<dbReference type="PANTHER" id="PTHR12112">
    <property type="entry name" value="BNIP - RELATED"/>
    <property type="match status" value="1"/>
</dbReference>
<dbReference type="InterPro" id="IPR038222">
    <property type="entry name" value="DHHA2_dom_sf"/>
</dbReference>
<name>A0A7W9SSE4_ARMRO</name>
<dbReference type="SUPFAM" id="SSF64182">
    <property type="entry name" value="DHH phosphoesterases"/>
    <property type="match status" value="1"/>
</dbReference>
<dbReference type="SMART" id="SM01131">
    <property type="entry name" value="DHHA2"/>
    <property type="match status" value="1"/>
</dbReference>
<dbReference type="Gene3D" id="3.10.310.20">
    <property type="entry name" value="DHHA2 domain"/>
    <property type="match status" value="1"/>
</dbReference>
<comment type="caution">
    <text evidence="10">The sequence shown here is derived from an EMBL/GenBank/DDBJ whole genome shotgun (WGS) entry which is preliminary data.</text>
</comment>
<accession>A0A7W9SSE4</accession>
<dbReference type="InterPro" id="IPR000644">
    <property type="entry name" value="CBS_dom"/>
</dbReference>
<reference evidence="10 11" key="1">
    <citation type="submission" date="2020-08" db="EMBL/GenBank/DDBJ databases">
        <title>Genomic Encyclopedia of Type Strains, Phase IV (KMG-IV): sequencing the most valuable type-strain genomes for metagenomic binning, comparative biology and taxonomic classification.</title>
        <authorList>
            <person name="Goeker M."/>
        </authorList>
    </citation>
    <scope>NUCLEOTIDE SEQUENCE [LARGE SCALE GENOMIC DNA]</scope>
    <source>
        <strain evidence="10 11">DSM 23562</strain>
    </source>
</reference>
<protein>
    <recommendedName>
        <fullName evidence="2">inorganic diphosphatase</fullName>
        <ecNumber evidence="2">3.6.1.1</ecNumber>
    </recommendedName>
    <alternativeName>
        <fullName evidence="6">Pyrophosphate phospho-hydrolase</fullName>
    </alternativeName>
</protein>
<comment type="cofactor">
    <cofactor evidence="1">
        <name>Mn(2+)</name>
        <dbReference type="ChEBI" id="CHEBI:29035"/>
    </cofactor>
</comment>
<dbReference type="InterPro" id="IPR004097">
    <property type="entry name" value="DHHA2"/>
</dbReference>
<keyword evidence="4 10" id="KW-0378">Hydrolase</keyword>
<dbReference type="PANTHER" id="PTHR12112:SF22">
    <property type="entry name" value="MANGANESE-DEPENDENT INORGANIC PYROPHOSPHATASE-RELATED"/>
    <property type="match status" value="1"/>
</dbReference>
<organism evidence="10 11">
    <name type="scientific">Armatimonas rosea</name>
    <dbReference type="NCBI Taxonomy" id="685828"/>
    <lineage>
        <taxon>Bacteria</taxon>
        <taxon>Bacillati</taxon>
        <taxon>Armatimonadota</taxon>
        <taxon>Armatimonadia</taxon>
        <taxon>Armatimonadales</taxon>
        <taxon>Armatimonadaceae</taxon>
        <taxon>Armatimonas</taxon>
    </lineage>
</organism>
<evidence type="ECO:0000256" key="7">
    <source>
        <dbReference type="ARBA" id="ARBA00047820"/>
    </source>
</evidence>
<dbReference type="PROSITE" id="PS51371">
    <property type="entry name" value="CBS"/>
    <property type="match status" value="1"/>
</dbReference>
<dbReference type="GO" id="GO:0004427">
    <property type="term" value="F:inorganic diphosphate phosphatase activity"/>
    <property type="evidence" value="ECO:0007669"/>
    <property type="project" value="UniProtKB-EC"/>
</dbReference>
<dbReference type="InterPro" id="IPR001667">
    <property type="entry name" value="DDH_dom"/>
</dbReference>
<dbReference type="Gene3D" id="3.90.1640.10">
    <property type="entry name" value="inorganic pyrophosphatase (n-terminal core)"/>
    <property type="match status" value="2"/>
</dbReference>
<evidence type="ECO:0000259" key="9">
    <source>
        <dbReference type="PROSITE" id="PS51371"/>
    </source>
</evidence>
<sequence>MPALSERMDWSPKLTYVIGHQRPDTDAIASALGYAWFLSHDTDEKYQAARAGQPSEQARYALHRYEQEAPPLLSEASPTFGHILERTPTVEAQAPLTEALAQLASGESAVPVLQAGGRACGLVSPLALARALATGNLESRLCGALAETVPLVRQRDRLSDHKATLLRAEASRFIVQDDSGRYVGLASQQALLHPPRARLILVDHNELGQAVPGADEAEIVGVLDHHRLGNPPTPAPIPFVVDPVGSTSTLVAEQCRAKRITPPRALAGMLLSGILSDTLVFRSPTSTPRDQVMAEWLGGVARVDVALYGEELLRAAPGLSSRTAEDIVDSDRKTYVMAQQLVSIGQVEVSSLLELPERQEELLDAMTIRRVREGHAIVCLMVTNVIDGTSHLLVVGERTMVDVLPFARLSTNEFDLGHVVSRKKQLVPALQASIEQ</sequence>
<dbReference type="SUPFAM" id="SSF54631">
    <property type="entry name" value="CBS-domain pair"/>
    <property type="match status" value="1"/>
</dbReference>
<dbReference type="RefSeq" id="WP_184200044.1">
    <property type="nucleotide sequence ID" value="NZ_JACHGW010000003.1"/>
</dbReference>
<evidence type="ECO:0000256" key="4">
    <source>
        <dbReference type="ARBA" id="ARBA00022801"/>
    </source>
</evidence>
<dbReference type="Pfam" id="PF02833">
    <property type="entry name" value="DHHA2"/>
    <property type="match status" value="1"/>
</dbReference>
<evidence type="ECO:0000313" key="11">
    <source>
        <dbReference type="Proteomes" id="UP000520814"/>
    </source>
</evidence>
<evidence type="ECO:0000256" key="2">
    <source>
        <dbReference type="ARBA" id="ARBA00012146"/>
    </source>
</evidence>
<keyword evidence="3" id="KW-0479">Metal-binding</keyword>
<dbReference type="Pfam" id="PF01368">
    <property type="entry name" value="DHH"/>
    <property type="match status" value="1"/>
</dbReference>
<dbReference type="Proteomes" id="UP000520814">
    <property type="component" value="Unassembled WGS sequence"/>
</dbReference>
<feature type="domain" description="CBS" evidence="9">
    <location>
        <begin position="83"/>
        <end position="139"/>
    </location>
</feature>
<evidence type="ECO:0000256" key="1">
    <source>
        <dbReference type="ARBA" id="ARBA00001936"/>
    </source>
</evidence>
<evidence type="ECO:0000256" key="5">
    <source>
        <dbReference type="ARBA" id="ARBA00023211"/>
    </source>
</evidence>
<dbReference type="InterPro" id="IPR046342">
    <property type="entry name" value="CBS_dom_sf"/>
</dbReference>
<evidence type="ECO:0000256" key="6">
    <source>
        <dbReference type="ARBA" id="ARBA00032535"/>
    </source>
</evidence>
<keyword evidence="11" id="KW-1185">Reference proteome</keyword>
<comment type="catalytic activity">
    <reaction evidence="7">
        <text>diphosphate + H2O = 2 phosphate + H(+)</text>
        <dbReference type="Rhea" id="RHEA:24576"/>
        <dbReference type="ChEBI" id="CHEBI:15377"/>
        <dbReference type="ChEBI" id="CHEBI:15378"/>
        <dbReference type="ChEBI" id="CHEBI:33019"/>
        <dbReference type="ChEBI" id="CHEBI:43474"/>
        <dbReference type="EC" id="3.6.1.1"/>
    </reaction>
</comment>
<evidence type="ECO:0000313" key="10">
    <source>
        <dbReference type="EMBL" id="MBB6051980.1"/>
    </source>
</evidence>
<evidence type="ECO:0000256" key="8">
    <source>
        <dbReference type="PROSITE-ProRule" id="PRU00703"/>
    </source>
</evidence>
<dbReference type="GO" id="GO:0005737">
    <property type="term" value="C:cytoplasm"/>
    <property type="evidence" value="ECO:0007669"/>
    <property type="project" value="InterPro"/>
</dbReference>